<evidence type="ECO:0000256" key="6">
    <source>
        <dbReference type="ARBA" id="ARBA00022989"/>
    </source>
</evidence>
<comment type="subcellular location">
    <subcellularLocation>
        <location evidence="1">Cell membrane</location>
        <topology evidence="1">Multi-pass membrane protein</topology>
    </subcellularLocation>
</comment>
<feature type="transmembrane region" description="Helical" evidence="8">
    <location>
        <begin position="96"/>
        <end position="121"/>
    </location>
</feature>
<dbReference type="GO" id="GO:0008360">
    <property type="term" value="P:regulation of cell shape"/>
    <property type="evidence" value="ECO:0007669"/>
    <property type="project" value="UniProtKB-KW"/>
</dbReference>
<dbReference type="GO" id="GO:0005886">
    <property type="term" value="C:plasma membrane"/>
    <property type="evidence" value="ECO:0007669"/>
    <property type="project" value="UniProtKB-SubCell"/>
</dbReference>
<dbReference type="PANTHER" id="PTHR47019:SF1">
    <property type="entry name" value="LIPID II FLIPPASE MURJ"/>
    <property type="match status" value="1"/>
</dbReference>
<accession>A0AAE3KI65</accession>
<protein>
    <submittedName>
        <fullName evidence="9">Peptidoglycan lipid II flippase</fullName>
    </submittedName>
</protein>
<evidence type="ECO:0000256" key="8">
    <source>
        <dbReference type="SAM" id="Phobius"/>
    </source>
</evidence>
<dbReference type="PANTHER" id="PTHR47019">
    <property type="entry name" value="LIPID II FLIPPASE MURJ"/>
    <property type="match status" value="1"/>
</dbReference>
<feature type="transmembrane region" description="Helical" evidence="8">
    <location>
        <begin position="433"/>
        <end position="456"/>
    </location>
</feature>
<keyword evidence="2" id="KW-1003">Cell membrane</keyword>
<dbReference type="GO" id="GO:0009252">
    <property type="term" value="P:peptidoglycan biosynthetic process"/>
    <property type="evidence" value="ECO:0007669"/>
    <property type="project" value="UniProtKB-KW"/>
</dbReference>
<dbReference type="GO" id="GO:0034204">
    <property type="term" value="P:lipid translocation"/>
    <property type="evidence" value="ECO:0007669"/>
    <property type="project" value="TreeGrafter"/>
</dbReference>
<keyword evidence="3 8" id="KW-0812">Transmembrane</keyword>
<feature type="transmembrane region" description="Helical" evidence="8">
    <location>
        <begin position="208"/>
        <end position="231"/>
    </location>
</feature>
<evidence type="ECO:0000313" key="10">
    <source>
        <dbReference type="Proteomes" id="UP001206128"/>
    </source>
</evidence>
<keyword evidence="5" id="KW-0573">Peptidoglycan synthesis</keyword>
<organism evidence="9 10">
    <name type="scientific">Goodfellowiella coeruleoviolacea</name>
    <dbReference type="NCBI Taxonomy" id="334858"/>
    <lineage>
        <taxon>Bacteria</taxon>
        <taxon>Bacillati</taxon>
        <taxon>Actinomycetota</taxon>
        <taxon>Actinomycetes</taxon>
        <taxon>Pseudonocardiales</taxon>
        <taxon>Pseudonocardiaceae</taxon>
        <taxon>Goodfellowiella</taxon>
    </lineage>
</organism>
<feature type="transmembrane region" description="Helical" evidence="8">
    <location>
        <begin position="506"/>
        <end position="528"/>
    </location>
</feature>
<gene>
    <name evidence="9" type="ORF">LX83_005831</name>
</gene>
<feature type="transmembrane region" description="Helical" evidence="8">
    <location>
        <begin position="372"/>
        <end position="394"/>
    </location>
</feature>
<keyword evidence="7 8" id="KW-0472">Membrane</keyword>
<keyword evidence="4" id="KW-0133">Cell shape</keyword>
<feature type="transmembrane region" description="Helical" evidence="8">
    <location>
        <begin position="288"/>
        <end position="309"/>
    </location>
</feature>
<sequence>MVEQAVPPKKPAKGPSLAKASGSMAIATLVSRITGLLAKMMIAWVITLGGISSAYTVANTLPTMVNELLLGGVLTSIAVPLLVRSQKDDPDGGESYTQWMITMSTVVLVIGTVLAVIAAPLLTSLQLDADTKVSPELTTAFAYLILPSILFYGLSALLGAVLNARQVFGAPQWAPVLNNVVVILTLLVYTVTPGEISLDPVRMGEPKLLVLGIGTALGIVVQAVVMLPPLLRTGFRFRWRWGWDRRLSEFGGMAVWVLLYVIVGQVGVVMVTNVASQGSENTIITYNYAWLLLQVPYGVLGVSLLTALLPRMSRASAEGNTAEVVADLSLGNRMSAVLLMPVSALMTVAGPAIAIAFFSLGNSSVSDAQQLGTALGLSAFGLVPYAMTMLQLRVFYAMKDSRTPTIINAMMVVVKVAASYFFLAVSIDEPEKLVVGVAIANSLSFVAGAVIGQVWLRFRLGRLGTGRTLWTLSLSIVASVIGCLVATTLSRLAVNAFAADSPVGAAWIQLVIDGVVVLAVSFGALAMFRAPELRPAVNKISGLLRRR</sequence>
<dbReference type="EMBL" id="JAMTCK010000016">
    <property type="protein sequence ID" value="MCP2168951.1"/>
    <property type="molecule type" value="Genomic_DNA"/>
</dbReference>
<dbReference type="PRINTS" id="PR01806">
    <property type="entry name" value="VIRFACTRMVIN"/>
</dbReference>
<dbReference type="CDD" id="cd13123">
    <property type="entry name" value="MATE_MurJ_like"/>
    <property type="match status" value="1"/>
</dbReference>
<dbReference type="Proteomes" id="UP001206128">
    <property type="component" value="Unassembled WGS sequence"/>
</dbReference>
<dbReference type="InterPro" id="IPR051050">
    <property type="entry name" value="Lipid_II_flippase_MurJ/MviN"/>
</dbReference>
<dbReference type="AlphaFoldDB" id="A0AAE3KI65"/>
<evidence type="ECO:0000256" key="2">
    <source>
        <dbReference type="ARBA" id="ARBA00022475"/>
    </source>
</evidence>
<evidence type="ECO:0000313" key="9">
    <source>
        <dbReference type="EMBL" id="MCP2168951.1"/>
    </source>
</evidence>
<feature type="transmembrane region" description="Helical" evidence="8">
    <location>
        <begin position="176"/>
        <end position="196"/>
    </location>
</feature>
<evidence type="ECO:0000256" key="3">
    <source>
        <dbReference type="ARBA" id="ARBA00022692"/>
    </source>
</evidence>
<feature type="transmembrane region" description="Helical" evidence="8">
    <location>
        <begin position="64"/>
        <end position="84"/>
    </location>
</feature>
<feature type="transmembrane region" description="Helical" evidence="8">
    <location>
        <begin position="141"/>
        <end position="164"/>
    </location>
</feature>
<dbReference type="Pfam" id="PF03023">
    <property type="entry name" value="MurJ"/>
    <property type="match status" value="1"/>
</dbReference>
<keyword evidence="10" id="KW-1185">Reference proteome</keyword>
<reference evidence="9" key="1">
    <citation type="submission" date="2022-06" db="EMBL/GenBank/DDBJ databases">
        <title>Genomic Encyclopedia of Archaeal and Bacterial Type Strains, Phase II (KMG-II): from individual species to whole genera.</title>
        <authorList>
            <person name="Goeker M."/>
        </authorList>
    </citation>
    <scope>NUCLEOTIDE SEQUENCE</scope>
    <source>
        <strain evidence="9">DSM 43935</strain>
    </source>
</reference>
<feature type="transmembrane region" description="Helical" evidence="8">
    <location>
        <begin position="36"/>
        <end position="58"/>
    </location>
</feature>
<evidence type="ECO:0000256" key="1">
    <source>
        <dbReference type="ARBA" id="ARBA00004651"/>
    </source>
</evidence>
<feature type="transmembrane region" description="Helical" evidence="8">
    <location>
        <begin position="468"/>
        <end position="494"/>
    </location>
</feature>
<comment type="caution">
    <text evidence="9">The sequence shown here is derived from an EMBL/GenBank/DDBJ whole genome shotgun (WGS) entry which is preliminary data.</text>
</comment>
<feature type="transmembrane region" description="Helical" evidence="8">
    <location>
        <begin position="406"/>
        <end position="427"/>
    </location>
</feature>
<evidence type="ECO:0000256" key="7">
    <source>
        <dbReference type="ARBA" id="ARBA00023136"/>
    </source>
</evidence>
<evidence type="ECO:0000256" key="5">
    <source>
        <dbReference type="ARBA" id="ARBA00022984"/>
    </source>
</evidence>
<keyword evidence="6 8" id="KW-1133">Transmembrane helix</keyword>
<proteinExistence type="predicted"/>
<dbReference type="NCBIfam" id="TIGR01695">
    <property type="entry name" value="murJ_mviN"/>
    <property type="match status" value="1"/>
</dbReference>
<dbReference type="InterPro" id="IPR004268">
    <property type="entry name" value="MurJ"/>
</dbReference>
<feature type="transmembrane region" description="Helical" evidence="8">
    <location>
        <begin position="337"/>
        <end position="360"/>
    </location>
</feature>
<name>A0AAE3KI65_9PSEU</name>
<evidence type="ECO:0000256" key="4">
    <source>
        <dbReference type="ARBA" id="ARBA00022960"/>
    </source>
</evidence>
<feature type="transmembrane region" description="Helical" evidence="8">
    <location>
        <begin position="252"/>
        <end position="276"/>
    </location>
</feature>
<dbReference type="GO" id="GO:0015648">
    <property type="term" value="F:lipid-linked peptidoglycan transporter activity"/>
    <property type="evidence" value="ECO:0007669"/>
    <property type="project" value="TreeGrafter"/>
</dbReference>